<reference evidence="2 3" key="1">
    <citation type="submission" date="2020-08" db="EMBL/GenBank/DDBJ databases">
        <title>Genome public.</title>
        <authorList>
            <person name="Liu C."/>
            <person name="Sun Q."/>
        </authorList>
    </citation>
    <scope>NUCLEOTIDE SEQUENCE [LARGE SCALE GENOMIC DNA]</scope>
    <source>
        <strain evidence="2 3">BX2</strain>
    </source>
</reference>
<keyword evidence="3" id="KW-1185">Reference proteome</keyword>
<protein>
    <recommendedName>
        <fullName evidence="1">Bacterial repeat domain-containing protein</fullName>
    </recommendedName>
</protein>
<proteinExistence type="predicted"/>
<dbReference type="InterPro" id="IPR012332">
    <property type="entry name" value="Autotransporter_pectin_lyase_C"/>
</dbReference>
<evidence type="ECO:0000313" key="2">
    <source>
        <dbReference type="EMBL" id="MBC5642475.1"/>
    </source>
</evidence>
<dbReference type="Gene3D" id="2.160.20.20">
    <property type="match status" value="1"/>
</dbReference>
<name>A0ABR7DY62_9BACT</name>
<sequence length="1040" mass="113670">MQKIFILLFTFLLIPVMASSEIEQLTTRLDFRDTETTDQLDQYGYKWDKENLTLTLKGLNILIEPIENNNNNSAITLPDKAIVKLIGENTITHNGNFPEQNYPYSSIRQLFTNNTLNITGENNGSLILKGNATNASNAGYLIESDYINISNVTITAKEGLSYKNAIHSYKSMQINDSKITIEDCGETAFYGNDANKASTIKNSTIKVLKSGKAAIRMNYGDLTIENSSIEIGETARSSHAISANKITISNNSKVTVDKAGYTGIYATKDISINNCDITINKTGYAGLFAGENISISNESMVAIKEKTPHHAVVVKAENDQAGTITVDGSTLLINDSELGGITVQTNNASNKITVSNSYIDVHCSSSTYKCFNVNDGQESKPTITNSFVWEKDGDVDAKKTGTIYGEYTLNEDLTIQQDEVLVISQNAQLTTNHALTNNGEMQIRENSTFKGSGTFIENNEGTQIVETLTEDMISVPQDLKYTGEDLSTVTNSAISLSMSILGETVPLEANGWKSTIEPTEVKNAGTYTIKYTKEEKTVSKTFEVAKADKTEFATPELAGSVTYGVQLSTIDLPEGWKWEKETDIPTVTNSGYSAIYTVKDYNNYNWTKIEGYQEDKQEVTRNITISVTKATGDTATDYTEPSGLSAIYGQTLADVILPEGWIWDAPETSVGNVITNPNSFVATFTPDDLGNYEVFKKELPVTVNKTDLSVTDFQFEAPSPEELVYDRNKKAASITTSLIDNDKITIKYKENASDNITSEAPTEAGTYTVIIDVAESDNYNKVTDMTNEDWTFTIIPVYTITIDPSITNGTIKADKETAQAGETVTLTVSPATNHQLSTLSYSWIEGSVILTETTIIMPAGDVTVTATFSAIPVTPPVYPVPTYYTVTLPAIEGVTTDPAAGSYEIESWDSFGFFLTLAEGYQKDSQPVVTADGKMIPPRISDGKYIIHNVLRDTDIEITGIIKDIATGNEPLPSGFHITTSDGLLLVTVPYATRLYLNEISGRLILTRLLSPGDNRFEGLAAGVYILTIDGRPGQKVLLK</sequence>
<dbReference type="Proteomes" id="UP000644010">
    <property type="component" value="Unassembled WGS sequence"/>
</dbReference>
<dbReference type="InterPro" id="IPR044060">
    <property type="entry name" value="Bacterial_rp_domain"/>
</dbReference>
<accession>A0ABR7DY62</accession>
<dbReference type="Pfam" id="PF18998">
    <property type="entry name" value="Flg_new_2"/>
    <property type="match status" value="1"/>
</dbReference>
<feature type="domain" description="Bacterial repeat" evidence="1">
    <location>
        <begin position="798"/>
        <end position="871"/>
    </location>
</feature>
<gene>
    <name evidence="2" type="ORF">H8S77_06205</name>
</gene>
<comment type="caution">
    <text evidence="2">The sequence shown here is derived from an EMBL/GenBank/DDBJ whole genome shotgun (WGS) entry which is preliminary data.</text>
</comment>
<dbReference type="EMBL" id="JACOOI010000005">
    <property type="protein sequence ID" value="MBC5642475.1"/>
    <property type="molecule type" value="Genomic_DNA"/>
</dbReference>
<evidence type="ECO:0000313" key="3">
    <source>
        <dbReference type="Proteomes" id="UP000644010"/>
    </source>
</evidence>
<dbReference type="RefSeq" id="WP_186958726.1">
    <property type="nucleotide sequence ID" value="NZ_JACOOI010000005.1"/>
</dbReference>
<organism evidence="2 3">
    <name type="scientific">Parabacteroides segnis</name>
    <dbReference type="NCBI Taxonomy" id="2763058"/>
    <lineage>
        <taxon>Bacteria</taxon>
        <taxon>Pseudomonadati</taxon>
        <taxon>Bacteroidota</taxon>
        <taxon>Bacteroidia</taxon>
        <taxon>Bacteroidales</taxon>
        <taxon>Tannerellaceae</taxon>
        <taxon>Parabacteroides</taxon>
    </lineage>
</organism>
<evidence type="ECO:0000259" key="1">
    <source>
        <dbReference type="Pfam" id="PF18998"/>
    </source>
</evidence>